<dbReference type="AlphaFoldDB" id="J9DPM2"/>
<reference evidence="2" key="2">
    <citation type="submission" date="2015-07" db="EMBL/GenBank/DDBJ databases">
        <title>Contrasting host-pathogen interactions and genome evolution in two generalist and specialist microsporidian pathogens of mosquitoes.</title>
        <authorList>
            <consortium name="The Broad Institute Genomics Platform"/>
            <consortium name="The Broad Institute Genome Sequencing Center for Infectious Disease"/>
            <person name="Cuomo C.A."/>
            <person name="Sanscrainte N.D."/>
            <person name="Goldberg J.M."/>
            <person name="Heiman D."/>
            <person name="Young S."/>
            <person name="Zeng Q."/>
            <person name="Becnel J.J."/>
            <person name="Birren B.W."/>
        </authorList>
    </citation>
    <scope>NUCLEOTIDE SEQUENCE [LARGE SCALE GENOMIC DNA]</scope>
    <source>
        <strain evidence="2">USNM 41457</strain>
    </source>
</reference>
<dbReference type="InParanoid" id="J9DPM2"/>
<keyword evidence="2" id="KW-1185">Reference proteome</keyword>
<protein>
    <submittedName>
        <fullName evidence="1">Uncharacterized protein</fullName>
    </submittedName>
</protein>
<dbReference type="VEuPathDB" id="MicrosporidiaDB:EDEG_01273"/>
<comment type="caution">
    <text evidence="1">The sequence shown here is derived from an EMBL/GenBank/DDBJ whole genome shotgun (WGS) entry which is preliminary data.</text>
</comment>
<name>J9DPM2_EDHAE</name>
<dbReference type="HOGENOM" id="CLU_2073106_0_0_1"/>
<evidence type="ECO:0000313" key="2">
    <source>
        <dbReference type="Proteomes" id="UP000003163"/>
    </source>
</evidence>
<organism evidence="1 2">
    <name type="scientific">Edhazardia aedis (strain USNM 41457)</name>
    <name type="common">Microsporidian parasite</name>
    <dbReference type="NCBI Taxonomy" id="1003232"/>
    <lineage>
        <taxon>Eukaryota</taxon>
        <taxon>Fungi</taxon>
        <taxon>Fungi incertae sedis</taxon>
        <taxon>Microsporidia</taxon>
        <taxon>Edhazardia</taxon>
    </lineage>
</organism>
<evidence type="ECO:0000313" key="1">
    <source>
        <dbReference type="EMBL" id="EJW04505.1"/>
    </source>
</evidence>
<proteinExistence type="predicted"/>
<accession>J9DPM2</accession>
<gene>
    <name evidence="1" type="ORF">EDEG_01273</name>
</gene>
<dbReference type="Proteomes" id="UP000003163">
    <property type="component" value="Unassembled WGS sequence"/>
</dbReference>
<sequence length="118" mass="14087">MFNSYFFCTNQKIALLIGKNDFVRMNAFHIKYIMKKKQNVIQFILEIYNIYKYQKIKFCKYIILAAQTSISTESVFKKIKTYIRFFNDFNKQITADYIVALATKRISFFCSSNSLSFQ</sequence>
<reference evidence="1 2" key="1">
    <citation type="submission" date="2011-08" db="EMBL/GenBank/DDBJ databases">
        <authorList>
            <person name="Liu Z.J."/>
            <person name="Shi F.L."/>
            <person name="Lu J.Q."/>
            <person name="Li M."/>
            <person name="Wang Z.L."/>
        </authorList>
    </citation>
    <scope>NUCLEOTIDE SEQUENCE [LARGE SCALE GENOMIC DNA]</scope>
    <source>
        <strain evidence="1 2">USNM 41457</strain>
    </source>
</reference>
<dbReference type="EMBL" id="AFBI03000017">
    <property type="protein sequence ID" value="EJW04505.1"/>
    <property type="molecule type" value="Genomic_DNA"/>
</dbReference>